<feature type="transmembrane region" description="Helical" evidence="9">
    <location>
        <begin position="449"/>
        <end position="467"/>
    </location>
</feature>
<dbReference type="InterPro" id="IPR050171">
    <property type="entry name" value="MFS_Transporters"/>
</dbReference>
<dbReference type="Proteomes" id="UP000037274">
    <property type="component" value="Unassembled WGS sequence"/>
</dbReference>
<evidence type="ECO:0000256" key="3">
    <source>
        <dbReference type="ARBA" id="ARBA00022448"/>
    </source>
</evidence>
<dbReference type="Pfam" id="PF00854">
    <property type="entry name" value="PTR2"/>
    <property type="match status" value="1"/>
</dbReference>
<organism evidence="10 12">
    <name type="scientific">Streptomyces leeuwenhoekii</name>
    <dbReference type="NCBI Taxonomy" id="1437453"/>
    <lineage>
        <taxon>Bacteria</taxon>
        <taxon>Bacillati</taxon>
        <taxon>Actinomycetota</taxon>
        <taxon>Actinomycetes</taxon>
        <taxon>Kitasatosporales</taxon>
        <taxon>Streptomycetaceae</taxon>
        <taxon>Streptomyces</taxon>
    </lineage>
</organism>
<feature type="transmembrane region" description="Helical" evidence="9">
    <location>
        <begin position="196"/>
        <end position="216"/>
    </location>
</feature>
<evidence type="ECO:0000256" key="7">
    <source>
        <dbReference type="ARBA" id="ARBA00023136"/>
    </source>
</evidence>
<evidence type="ECO:0000256" key="2">
    <source>
        <dbReference type="ARBA" id="ARBA00005982"/>
    </source>
</evidence>
<accession>A0A0F7VVF5</accession>
<dbReference type="KEGG" id="sle:sle_42110"/>
<keyword evidence="4" id="KW-1003">Cell membrane</keyword>
<keyword evidence="3 8" id="KW-0813">Transport</keyword>
<dbReference type="GO" id="GO:0015333">
    <property type="term" value="F:peptide:proton symporter activity"/>
    <property type="evidence" value="ECO:0007669"/>
    <property type="project" value="UniProtKB-ARBA"/>
</dbReference>
<keyword evidence="7 9" id="KW-0472">Membrane</keyword>
<evidence type="ECO:0000313" key="11">
    <source>
        <dbReference type="EMBL" id="KMS81651.1"/>
    </source>
</evidence>
<feature type="transmembrane region" description="Helical" evidence="9">
    <location>
        <begin position="40"/>
        <end position="57"/>
    </location>
</feature>
<dbReference type="PANTHER" id="PTHR23517">
    <property type="entry name" value="RESISTANCE PROTEIN MDTM, PUTATIVE-RELATED-RELATED"/>
    <property type="match status" value="1"/>
</dbReference>
<dbReference type="GO" id="GO:0042937">
    <property type="term" value="F:tripeptide transmembrane transporter activity"/>
    <property type="evidence" value="ECO:0007669"/>
    <property type="project" value="UniProtKB-ARBA"/>
</dbReference>
<dbReference type="GO" id="GO:0005886">
    <property type="term" value="C:plasma membrane"/>
    <property type="evidence" value="ECO:0007669"/>
    <property type="project" value="UniProtKB-SubCell"/>
</dbReference>
<sequence>MASSLTKDSVRPGTPGSEKTFFGHPRGLATLFMTEMWERFSFYGMRALLVVYLLSGGPDAKEGSMGGGLGMDLATTTAIYSVYLSMVYLLAMPGGWLGDRVWGPRKTVAIAALTIMAGHLVLALPGGQAPFFAGLALVALGSGLLKANISTMVGHLYDGPDDPRRDGGFTIFYMGINMGAFFAPLIIGTVGQKVNWHLGFGLAAVGMAIGLAAFLIGTRHLSPESSVVPKPLATAERASWLRKGLIWLAVAAVFYGIVGFTGHFTLNWAMIPLTVLGLIIPAGVLLRIKRDKELSDTEQSKMTGYIWFFVAAAVFWMIYDQGGSTVQAFGETKAADSLLGFTFPSSWYQSLNPVFIMALAPVFAWIWLWLNRKGKEPSTVTKFAAALFIIGVSFFFFLVPMTMADGDTLVSPMWLVGIYLIQTTGELCLSPVGLSVTTKMAPAKYASQMMGVWFLAVTAGDSITSLLSNPAVGGVDLSGTGAVAAEAVLAAIAGIAVYMYRRKVKSLMGDVH</sequence>
<reference evidence="11 13" key="2">
    <citation type="submission" date="2015-06" db="EMBL/GenBank/DDBJ databases">
        <title>Draft genome sequence of Streptomyces leeuwenhoekii C58, which produces the novel lasso peptide, chaxapeptin.</title>
        <authorList>
            <person name="Yi Y."/>
            <person name="Hai D."/>
            <person name="Jaspars M."/>
            <person name="Sheng H."/>
            <person name="Rateb M.E."/>
            <person name="Bull A."/>
            <person name="Goodfellow M."/>
            <person name="Asenjo J.A."/>
            <person name="Ebel R."/>
        </authorList>
    </citation>
    <scope>NUCLEOTIDE SEQUENCE [LARGE SCALE GENOMIC DNA]</scope>
    <source>
        <strain evidence="11 13">C58</strain>
    </source>
</reference>
<dbReference type="InterPro" id="IPR005279">
    <property type="entry name" value="Dipep/tripep_permease"/>
</dbReference>
<feature type="transmembrane region" description="Helical" evidence="9">
    <location>
        <begin position="245"/>
        <end position="264"/>
    </location>
</feature>
<dbReference type="Gene3D" id="1.20.1250.20">
    <property type="entry name" value="MFS general substrate transporter like domains"/>
    <property type="match status" value="1"/>
</dbReference>
<keyword evidence="6 9" id="KW-1133">Transmembrane helix</keyword>
<feature type="transmembrane region" description="Helical" evidence="9">
    <location>
        <begin position="131"/>
        <end position="149"/>
    </location>
</feature>
<feature type="transmembrane region" description="Helical" evidence="9">
    <location>
        <begin position="413"/>
        <end position="437"/>
    </location>
</feature>
<evidence type="ECO:0000256" key="4">
    <source>
        <dbReference type="ARBA" id="ARBA00022475"/>
    </source>
</evidence>
<dbReference type="PANTHER" id="PTHR23517:SF15">
    <property type="entry name" value="PROTON-DEPENDENT OLIGOPEPTIDE FAMILY TRANSPORT PROTEIN"/>
    <property type="match status" value="1"/>
</dbReference>
<evidence type="ECO:0000256" key="8">
    <source>
        <dbReference type="RuleBase" id="RU003755"/>
    </source>
</evidence>
<dbReference type="GO" id="GO:0071916">
    <property type="term" value="F:dipeptide transmembrane transporter activity"/>
    <property type="evidence" value="ECO:0007669"/>
    <property type="project" value="UniProtKB-ARBA"/>
</dbReference>
<dbReference type="EMBL" id="LFEH01000005">
    <property type="protein sequence ID" value="KMS81651.1"/>
    <property type="molecule type" value="Genomic_DNA"/>
</dbReference>
<keyword evidence="13" id="KW-1185">Reference proteome</keyword>
<reference evidence="10 12" key="1">
    <citation type="submission" date="2015-02" db="EMBL/GenBank/DDBJ databases">
        <authorList>
            <person name="Gomez-Escribano P.J."/>
        </authorList>
    </citation>
    <scope>NUCLEOTIDE SEQUENCE [LARGE SCALE GENOMIC DNA]</scope>
    <source>
        <strain evidence="10">C34</strain>
        <strain evidence="12">C34 (DSM 42122 / NRRL B-24963)</strain>
    </source>
</reference>
<evidence type="ECO:0000313" key="10">
    <source>
        <dbReference type="EMBL" id="CQR63670.1"/>
    </source>
</evidence>
<evidence type="ECO:0000256" key="6">
    <source>
        <dbReference type="ARBA" id="ARBA00022989"/>
    </source>
</evidence>
<dbReference type="InterPro" id="IPR018456">
    <property type="entry name" value="PTR2_symporter_CS"/>
</dbReference>
<feature type="transmembrane region" description="Helical" evidence="9">
    <location>
        <begin position="479"/>
        <end position="500"/>
    </location>
</feature>
<feature type="transmembrane region" description="Helical" evidence="9">
    <location>
        <begin position="108"/>
        <end position="125"/>
    </location>
</feature>
<evidence type="ECO:0000313" key="12">
    <source>
        <dbReference type="Proteomes" id="UP000035016"/>
    </source>
</evidence>
<proteinExistence type="inferred from homology"/>
<dbReference type="AlphaFoldDB" id="A0A0F7VVF5"/>
<dbReference type="FunFam" id="1.20.1250.20:FF:000017">
    <property type="entry name" value="Dipeptide and tripeptide permease A"/>
    <property type="match status" value="1"/>
</dbReference>
<dbReference type="NCBIfam" id="TIGR00924">
    <property type="entry name" value="yjdL_sub1_fam"/>
    <property type="match status" value="1"/>
</dbReference>
<feature type="transmembrane region" description="Helical" evidence="9">
    <location>
        <begin position="77"/>
        <end position="96"/>
    </location>
</feature>
<comment type="subcellular location">
    <subcellularLocation>
        <location evidence="1">Cell membrane</location>
        <topology evidence="1">Multi-pass membrane protein</topology>
    </subcellularLocation>
    <subcellularLocation>
        <location evidence="8">Membrane</location>
        <topology evidence="8">Multi-pass membrane protein</topology>
    </subcellularLocation>
</comment>
<dbReference type="InterPro" id="IPR036259">
    <property type="entry name" value="MFS_trans_sf"/>
</dbReference>
<dbReference type="InterPro" id="IPR000109">
    <property type="entry name" value="POT_fam"/>
</dbReference>
<dbReference type="Proteomes" id="UP000035016">
    <property type="component" value="Chromosome Chromosome"/>
</dbReference>
<evidence type="ECO:0000256" key="5">
    <source>
        <dbReference type="ARBA" id="ARBA00022692"/>
    </source>
</evidence>
<evidence type="ECO:0000256" key="1">
    <source>
        <dbReference type="ARBA" id="ARBA00004651"/>
    </source>
</evidence>
<evidence type="ECO:0000256" key="9">
    <source>
        <dbReference type="SAM" id="Phobius"/>
    </source>
</evidence>
<feature type="transmembrane region" description="Helical" evidence="9">
    <location>
        <begin position="270"/>
        <end position="288"/>
    </location>
</feature>
<dbReference type="PROSITE" id="PS01023">
    <property type="entry name" value="PTR2_2"/>
    <property type="match status" value="1"/>
</dbReference>
<dbReference type="RefSeq" id="WP_029383778.1">
    <property type="nucleotide sequence ID" value="NZ_AZSD01000178.1"/>
</dbReference>
<dbReference type="CDD" id="cd17346">
    <property type="entry name" value="MFS_DtpA_like"/>
    <property type="match status" value="1"/>
</dbReference>
<feature type="transmembrane region" description="Helical" evidence="9">
    <location>
        <begin position="383"/>
        <end position="401"/>
    </location>
</feature>
<evidence type="ECO:0000313" key="13">
    <source>
        <dbReference type="Proteomes" id="UP000037274"/>
    </source>
</evidence>
<comment type="similarity">
    <text evidence="2 8">Belongs to the major facilitator superfamily. Proton-dependent oligopeptide transporter (POT/PTR) (TC 2.A.17) family.</text>
</comment>
<dbReference type="SUPFAM" id="SSF103473">
    <property type="entry name" value="MFS general substrate transporter"/>
    <property type="match status" value="1"/>
</dbReference>
<name>A0A0F7VVF5_STRLW</name>
<dbReference type="PATRIC" id="fig|1437453.5.peg.4645"/>
<feature type="transmembrane region" description="Helical" evidence="9">
    <location>
        <begin position="170"/>
        <end position="190"/>
    </location>
</feature>
<keyword evidence="5 8" id="KW-0812">Transmembrane</keyword>
<protein>
    <submittedName>
        <fullName evidence="11">Amino acid transporter</fullName>
    </submittedName>
    <submittedName>
        <fullName evidence="10">Uncharacterized transporter yclF</fullName>
    </submittedName>
</protein>
<dbReference type="GO" id="GO:0035443">
    <property type="term" value="P:tripeptide transmembrane transport"/>
    <property type="evidence" value="ECO:0007669"/>
    <property type="project" value="UniProtKB-ARBA"/>
</dbReference>
<feature type="transmembrane region" description="Helical" evidence="9">
    <location>
        <begin position="351"/>
        <end position="371"/>
    </location>
</feature>
<dbReference type="EMBL" id="LN831790">
    <property type="protein sequence ID" value="CQR63670.1"/>
    <property type="molecule type" value="Genomic_DNA"/>
</dbReference>
<gene>
    <name evidence="10" type="primary">sle_42110</name>
    <name evidence="11" type="ORF">ACH49_02270</name>
</gene>
<feature type="transmembrane region" description="Helical" evidence="9">
    <location>
        <begin position="300"/>
        <end position="319"/>
    </location>
</feature>